<dbReference type="Pfam" id="PF07791">
    <property type="entry name" value="Imm11"/>
    <property type="match status" value="1"/>
</dbReference>
<dbReference type="InterPro" id="IPR012433">
    <property type="entry name" value="Imm11"/>
</dbReference>
<evidence type="ECO:0000259" key="1">
    <source>
        <dbReference type="Pfam" id="PF07791"/>
    </source>
</evidence>
<evidence type="ECO:0000313" key="3">
    <source>
        <dbReference type="Proteomes" id="UP000254343"/>
    </source>
</evidence>
<proteinExistence type="predicted"/>
<dbReference type="AlphaFoldDB" id="A0A380WAF1"/>
<accession>A0A380WAF1</accession>
<dbReference type="RefSeq" id="WP_002716781.1">
    <property type="nucleotide sequence ID" value="NZ_UFSI01000001.1"/>
</dbReference>
<dbReference type="EMBL" id="UIGB01000001">
    <property type="protein sequence ID" value="SUU85954.1"/>
    <property type="molecule type" value="Genomic_DNA"/>
</dbReference>
<evidence type="ECO:0000313" key="2">
    <source>
        <dbReference type="EMBL" id="SUU85954.1"/>
    </source>
</evidence>
<organism evidence="2 3">
    <name type="scientific">Afipia felis</name>
    <name type="common">Cat scratch disease bacillus</name>
    <dbReference type="NCBI Taxonomy" id="1035"/>
    <lineage>
        <taxon>Bacteria</taxon>
        <taxon>Pseudomonadati</taxon>
        <taxon>Pseudomonadota</taxon>
        <taxon>Alphaproteobacteria</taxon>
        <taxon>Hyphomicrobiales</taxon>
        <taxon>Nitrobacteraceae</taxon>
        <taxon>Afipia</taxon>
    </lineage>
</organism>
<sequence length="200" mass="22603">MIYGLGDNEAFGVGRISTDSRRPILDVQYRDSDAVDRRLHNAANKMLQGYPVNPDTVPRMVCWESQAQPILDYVIAVGSPIVSEAFRHVVEKRDPGVHQFLPVDIHRAKASAPFARHYWFVICRRLHSLHESALTPLRTECGRWRTAVGDRCVFNKAVIGDAPIWTDPDMRGSVFCSTLVAEALAEARLTGLRFHEYQDD</sequence>
<protein>
    <recommendedName>
        <fullName evidence="1">Immunity MXAN-0049 protein domain-containing protein</fullName>
    </recommendedName>
</protein>
<name>A0A380WAF1_AFIFE</name>
<dbReference type="OrthoDB" id="8660107at2"/>
<gene>
    <name evidence="2" type="ORF">NCTC12722_03172</name>
</gene>
<reference evidence="2 3" key="1">
    <citation type="submission" date="2018-06" db="EMBL/GenBank/DDBJ databases">
        <authorList>
            <consortium name="Pathogen Informatics"/>
            <person name="Doyle S."/>
        </authorList>
    </citation>
    <scope>NUCLEOTIDE SEQUENCE [LARGE SCALE GENOMIC DNA]</scope>
    <source>
        <strain evidence="2 3">NCTC12722</strain>
    </source>
</reference>
<dbReference type="Proteomes" id="UP000254343">
    <property type="component" value="Unassembled WGS sequence"/>
</dbReference>
<feature type="domain" description="Immunity MXAN-0049 protein" evidence="1">
    <location>
        <begin position="23"/>
        <end position="198"/>
    </location>
</feature>